<dbReference type="SMART" id="SM00448">
    <property type="entry name" value="REC"/>
    <property type="match status" value="1"/>
</dbReference>
<evidence type="ECO:0000313" key="5">
    <source>
        <dbReference type="EMBL" id="MBW4544776.1"/>
    </source>
</evidence>
<dbReference type="GO" id="GO:0000160">
    <property type="term" value="P:phosphorelay signal transduction system"/>
    <property type="evidence" value="ECO:0007669"/>
    <property type="project" value="UniProtKB-KW"/>
</dbReference>
<evidence type="ECO:0000313" key="6">
    <source>
        <dbReference type="Proteomes" id="UP000753908"/>
    </source>
</evidence>
<dbReference type="AlphaFoldDB" id="A0A951PJJ3"/>
<dbReference type="GO" id="GO:0030428">
    <property type="term" value="C:cell septum"/>
    <property type="evidence" value="ECO:0007669"/>
    <property type="project" value="UniProtKB-SubCell"/>
</dbReference>
<evidence type="ECO:0000259" key="4">
    <source>
        <dbReference type="PROSITE" id="PS50110"/>
    </source>
</evidence>
<dbReference type="InterPro" id="IPR001789">
    <property type="entry name" value="Sig_transdc_resp-reg_receiver"/>
</dbReference>
<organism evidence="5 6">
    <name type="scientific">Symplocastrum torsivum CPER-KK1</name>
    <dbReference type="NCBI Taxonomy" id="450513"/>
    <lineage>
        <taxon>Bacteria</taxon>
        <taxon>Bacillati</taxon>
        <taxon>Cyanobacteriota</taxon>
        <taxon>Cyanophyceae</taxon>
        <taxon>Oscillatoriophycideae</taxon>
        <taxon>Oscillatoriales</taxon>
        <taxon>Microcoleaceae</taxon>
        <taxon>Symplocastrum</taxon>
    </lineage>
</organism>
<dbReference type="PANTHER" id="PTHR44591">
    <property type="entry name" value="STRESS RESPONSE REGULATOR PROTEIN 1"/>
    <property type="match status" value="1"/>
</dbReference>
<dbReference type="Pfam" id="PF00072">
    <property type="entry name" value="Response_reg"/>
    <property type="match status" value="1"/>
</dbReference>
<accession>A0A951PJJ3</accession>
<comment type="caution">
    <text evidence="5">The sequence shown here is derived from an EMBL/GenBank/DDBJ whole genome shotgun (WGS) entry which is preliminary data.</text>
</comment>
<name>A0A951PJJ3_9CYAN</name>
<dbReference type="InterPro" id="IPR025497">
    <property type="entry name" value="PatA-like_N"/>
</dbReference>
<dbReference type="Proteomes" id="UP000753908">
    <property type="component" value="Unassembled WGS sequence"/>
</dbReference>
<dbReference type="InterPro" id="IPR011006">
    <property type="entry name" value="CheY-like_superfamily"/>
</dbReference>
<dbReference type="Pfam" id="PF14332">
    <property type="entry name" value="DUF4388"/>
    <property type="match status" value="1"/>
</dbReference>
<gene>
    <name evidence="5" type="ORF">KME25_10095</name>
</gene>
<reference evidence="5" key="1">
    <citation type="submission" date="2021-05" db="EMBL/GenBank/DDBJ databases">
        <authorList>
            <person name="Pietrasiak N."/>
            <person name="Ward R."/>
            <person name="Stajich J.E."/>
            <person name="Kurbessoian T."/>
        </authorList>
    </citation>
    <scope>NUCLEOTIDE SEQUENCE</scope>
    <source>
        <strain evidence="5">CPER-KK1</strain>
    </source>
</reference>
<keyword evidence="1 3" id="KW-0597">Phosphoprotein</keyword>
<comment type="induction">
    <text evidence="2">By nitrogen starvation.</text>
</comment>
<evidence type="ECO:0000256" key="1">
    <source>
        <dbReference type="ARBA" id="ARBA00022553"/>
    </source>
</evidence>
<comment type="function">
    <text evidence="2">Controls heterocyst pattern formation.</text>
</comment>
<dbReference type="PROSITE" id="PS50110">
    <property type="entry name" value="RESPONSE_REGULATORY"/>
    <property type="match status" value="1"/>
</dbReference>
<evidence type="ECO:0000256" key="2">
    <source>
        <dbReference type="PIRNR" id="PIRNR005897"/>
    </source>
</evidence>
<keyword evidence="2" id="KW-0902">Two-component regulatory system</keyword>
<evidence type="ECO:0000256" key="3">
    <source>
        <dbReference type="PROSITE-ProRule" id="PRU00169"/>
    </source>
</evidence>
<feature type="domain" description="Response regulatory" evidence="4">
    <location>
        <begin position="277"/>
        <end position="393"/>
    </location>
</feature>
<dbReference type="EMBL" id="JAHHIF010000010">
    <property type="protein sequence ID" value="MBW4544776.1"/>
    <property type="molecule type" value="Genomic_DNA"/>
</dbReference>
<protein>
    <recommendedName>
        <fullName evidence="2">Protein PatA</fullName>
    </recommendedName>
</protein>
<dbReference type="PANTHER" id="PTHR44591:SF23">
    <property type="entry name" value="CHEY SUBFAMILY"/>
    <property type="match status" value="1"/>
</dbReference>
<dbReference type="SUPFAM" id="SSF52172">
    <property type="entry name" value="CheY-like"/>
    <property type="match status" value="1"/>
</dbReference>
<feature type="modified residue" description="4-aspartylphosphate" evidence="3">
    <location>
        <position position="326"/>
    </location>
</feature>
<dbReference type="InterPro" id="IPR050595">
    <property type="entry name" value="Bact_response_regulator"/>
</dbReference>
<sequence>MSVQETPPFASFNMFTASKQIQFLATLKQIRFSGQLVLTESKGQQWSFYFYLGSIIYATGGIHPVRRWRRNLVACCPQMPNQRTAWQQDLATLEATPSINCWEYQLLCLWVERQNITREQAAQMIRSVIAEVLFDIGLAMQVTSQIKQDTLTLSTPLGLFDVQQALTEAHQLWQVWRDAKVAICSPNSAPVIKKPRELRERIAAQVYQNLSKVLNGQNTLRDLALLMRRDIVQVTRSLLFYIQMGLVELVNIPDLPAPIGTPVPRTPVAIANPTGPLVACVDDSPQVCQTMEALLTAAGYQFVGIEDGLRAFSILLARKPEVIFLDLVMPNTNGYEICAKLRKLAFFRNTPIVILTGNDGIVDRVRAKLVGASDFLSKPVESETVLSVVHKHLEQGAQQLN</sequence>
<dbReference type="PIRSF" id="PIRSF005897">
    <property type="entry name" value="RR_PatA"/>
    <property type="match status" value="1"/>
</dbReference>
<dbReference type="InterPro" id="IPR024186">
    <property type="entry name" value="Sig_transdc_resp-reg_PatA"/>
</dbReference>
<comment type="subcellular location">
    <subcellularLocation>
        <location evidence="2">Cell septum</location>
    </subcellularLocation>
</comment>
<dbReference type="Gene3D" id="3.40.50.2300">
    <property type="match status" value="1"/>
</dbReference>
<proteinExistence type="evidence at transcript level"/>
<keyword evidence="2" id="KW-0364">Heterocyst</keyword>
<dbReference type="GO" id="GO:0043158">
    <property type="term" value="P:heterocyst development"/>
    <property type="evidence" value="ECO:0007669"/>
    <property type="project" value="UniProtKB-KW"/>
</dbReference>
<reference evidence="5" key="2">
    <citation type="journal article" date="2022" name="Microbiol. Resour. Announc.">
        <title>Metagenome Sequencing to Explore Phylogenomics of Terrestrial Cyanobacteria.</title>
        <authorList>
            <person name="Ward R.D."/>
            <person name="Stajich J.E."/>
            <person name="Johansen J.R."/>
            <person name="Huntemann M."/>
            <person name="Clum A."/>
            <person name="Foster B."/>
            <person name="Foster B."/>
            <person name="Roux S."/>
            <person name="Palaniappan K."/>
            <person name="Varghese N."/>
            <person name="Mukherjee S."/>
            <person name="Reddy T.B.K."/>
            <person name="Daum C."/>
            <person name="Copeland A."/>
            <person name="Chen I.A."/>
            <person name="Ivanova N.N."/>
            <person name="Kyrpides N.C."/>
            <person name="Shapiro N."/>
            <person name="Eloe-Fadrosh E.A."/>
            <person name="Pietrasiak N."/>
        </authorList>
    </citation>
    <scope>NUCLEOTIDE SEQUENCE</scope>
    <source>
        <strain evidence="5">CPER-KK1</strain>
    </source>
</reference>